<dbReference type="HAMAP" id="MF_01021">
    <property type="entry name" value="HisI"/>
    <property type="match status" value="1"/>
</dbReference>
<evidence type="ECO:0000256" key="14">
    <source>
        <dbReference type="ARBA" id="ARBA00022801"/>
    </source>
</evidence>
<dbReference type="HAMAP" id="MF_01020">
    <property type="entry name" value="HisE"/>
    <property type="match status" value="1"/>
</dbReference>
<dbReference type="EMBL" id="VSSQ01000478">
    <property type="protein sequence ID" value="MPL95703.1"/>
    <property type="molecule type" value="Genomic_DNA"/>
</dbReference>
<dbReference type="GO" id="GO:0004635">
    <property type="term" value="F:phosphoribosyl-AMP cyclohydrolase activity"/>
    <property type="evidence" value="ECO:0007669"/>
    <property type="project" value="UniProtKB-EC"/>
</dbReference>
<comment type="subcellular location">
    <subcellularLocation>
        <location evidence="3">Cytoplasm</location>
    </subcellularLocation>
</comment>
<dbReference type="AlphaFoldDB" id="A0A644VZH8"/>
<dbReference type="SUPFAM" id="SSF101386">
    <property type="entry name" value="all-alpha NTP pyrophosphatases"/>
    <property type="match status" value="1"/>
</dbReference>
<proteinExistence type="inferred from homology"/>
<dbReference type="EC" id="3.5.4.19" evidence="9"/>
<dbReference type="GO" id="GO:0004636">
    <property type="term" value="F:phosphoribosyl-ATP diphosphatase activity"/>
    <property type="evidence" value="ECO:0007669"/>
    <property type="project" value="UniProtKB-EC"/>
</dbReference>
<gene>
    <name evidence="19" type="primary">hisI_14</name>
    <name evidence="19" type="ORF">SDC9_41875</name>
</gene>
<evidence type="ECO:0000256" key="10">
    <source>
        <dbReference type="ARBA" id="ARBA00017720"/>
    </source>
</evidence>
<dbReference type="NCBIfam" id="NF001611">
    <property type="entry name" value="PRK00400.1-3"/>
    <property type="match status" value="1"/>
</dbReference>
<evidence type="ECO:0000256" key="16">
    <source>
        <dbReference type="ARBA" id="ARBA00023102"/>
    </source>
</evidence>
<dbReference type="InterPro" id="IPR038019">
    <property type="entry name" value="PRib_AMP_CycHydrolase_sf"/>
</dbReference>
<dbReference type="GO" id="GO:0005737">
    <property type="term" value="C:cytoplasm"/>
    <property type="evidence" value="ECO:0007669"/>
    <property type="project" value="UniProtKB-SubCell"/>
</dbReference>
<evidence type="ECO:0000256" key="2">
    <source>
        <dbReference type="ARBA" id="ARBA00001460"/>
    </source>
</evidence>
<name>A0A644VZH8_9ZZZZ</name>
<dbReference type="InterPro" id="IPR021130">
    <property type="entry name" value="PRib-ATP_PPHydrolase-like"/>
</dbReference>
<evidence type="ECO:0000256" key="9">
    <source>
        <dbReference type="ARBA" id="ARBA00012721"/>
    </source>
</evidence>
<evidence type="ECO:0000256" key="4">
    <source>
        <dbReference type="ARBA" id="ARBA00005169"/>
    </source>
</evidence>
<comment type="similarity">
    <text evidence="7">In the N-terminal section; belongs to the PRA-CH family.</text>
</comment>
<dbReference type="Pfam" id="PF01502">
    <property type="entry name" value="PRA-CH"/>
    <property type="match status" value="1"/>
</dbReference>
<evidence type="ECO:0000256" key="15">
    <source>
        <dbReference type="ARBA" id="ARBA00022840"/>
    </source>
</evidence>
<dbReference type="NCBIfam" id="NF000768">
    <property type="entry name" value="PRK00051.1"/>
    <property type="match status" value="1"/>
</dbReference>
<reference evidence="19" key="1">
    <citation type="submission" date="2019-08" db="EMBL/GenBank/DDBJ databases">
        <authorList>
            <person name="Kucharzyk K."/>
            <person name="Murdoch R.W."/>
            <person name="Higgins S."/>
            <person name="Loffler F."/>
        </authorList>
    </citation>
    <scope>NUCLEOTIDE SEQUENCE</scope>
</reference>
<keyword evidence="17" id="KW-0511">Multifunctional enzyme</keyword>
<accession>A0A644VZH8</accession>
<dbReference type="FunFam" id="3.10.20.810:FF:000001">
    <property type="entry name" value="Histidine biosynthesis bifunctional protein HisIE"/>
    <property type="match status" value="1"/>
</dbReference>
<keyword evidence="16" id="KW-0368">Histidine biosynthesis</keyword>
<keyword evidence="13" id="KW-0547">Nucleotide-binding</keyword>
<feature type="domain" description="Phosphoribosyl-AMP cyclohydrolase" evidence="18">
    <location>
        <begin position="30"/>
        <end position="103"/>
    </location>
</feature>
<dbReference type="PANTHER" id="PTHR42945">
    <property type="entry name" value="HISTIDINE BIOSYNTHESIS BIFUNCTIONAL PROTEIN"/>
    <property type="match status" value="1"/>
</dbReference>
<evidence type="ECO:0000256" key="5">
    <source>
        <dbReference type="ARBA" id="ARBA00005204"/>
    </source>
</evidence>
<dbReference type="InterPro" id="IPR023019">
    <property type="entry name" value="His_synth_HisIE"/>
</dbReference>
<evidence type="ECO:0000256" key="3">
    <source>
        <dbReference type="ARBA" id="ARBA00004496"/>
    </source>
</evidence>
<dbReference type="CDD" id="cd11534">
    <property type="entry name" value="NTP-PPase_HisIE_like"/>
    <property type="match status" value="1"/>
</dbReference>
<comment type="caution">
    <text evidence="19">The sequence shown here is derived from an EMBL/GenBank/DDBJ whole genome shotgun (WGS) entry which is preliminary data.</text>
</comment>
<comment type="similarity">
    <text evidence="6">In the C-terminal section; belongs to the PRA-PH family.</text>
</comment>
<dbReference type="InterPro" id="IPR002496">
    <property type="entry name" value="PRib_AMP_CycHydrolase_dom"/>
</dbReference>
<protein>
    <recommendedName>
        <fullName evidence="10">Histidine biosynthesis bifunctional protein HisIE</fullName>
        <ecNumber evidence="9">3.5.4.19</ecNumber>
        <ecNumber evidence="8">3.6.1.31</ecNumber>
    </recommendedName>
</protein>
<dbReference type="Gene3D" id="3.10.20.810">
    <property type="entry name" value="Phosphoribosyl-AMP cyclohydrolase"/>
    <property type="match status" value="1"/>
</dbReference>
<evidence type="ECO:0000256" key="17">
    <source>
        <dbReference type="ARBA" id="ARBA00023268"/>
    </source>
</evidence>
<dbReference type="SUPFAM" id="SSF141734">
    <property type="entry name" value="HisI-like"/>
    <property type="match status" value="1"/>
</dbReference>
<dbReference type="InterPro" id="IPR008179">
    <property type="entry name" value="HisE"/>
</dbReference>
<dbReference type="UniPathway" id="UPA00031">
    <property type="reaction ID" value="UER00007"/>
</dbReference>
<keyword evidence="12" id="KW-0028">Amino-acid biosynthesis</keyword>
<evidence type="ECO:0000256" key="11">
    <source>
        <dbReference type="ARBA" id="ARBA00022490"/>
    </source>
</evidence>
<evidence type="ECO:0000256" key="6">
    <source>
        <dbReference type="ARBA" id="ARBA00007731"/>
    </source>
</evidence>
<dbReference type="Pfam" id="PF01503">
    <property type="entry name" value="PRA-PH"/>
    <property type="match status" value="1"/>
</dbReference>
<comment type="catalytic activity">
    <reaction evidence="2">
        <text>1-(5-phospho-beta-D-ribosyl)-ATP + H2O = 1-(5-phospho-beta-D-ribosyl)-5'-AMP + diphosphate + H(+)</text>
        <dbReference type="Rhea" id="RHEA:22828"/>
        <dbReference type="ChEBI" id="CHEBI:15377"/>
        <dbReference type="ChEBI" id="CHEBI:15378"/>
        <dbReference type="ChEBI" id="CHEBI:33019"/>
        <dbReference type="ChEBI" id="CHEBI:59457"/>
        <dbReference type="ChEBI" id="CHEBI:73183"/>
        <dbReference type="EC" id="3.6.1.31"/>
    </reaction>
</comment>
<evidence type="ECO:0000259" key="18">
    <source>
        <dbReference type="Pfam" id="PF01502"/>
    </source>
</evidence>
<comment type="pathway">
    <text evidence="5">Amino-acid biosynthesis; L-histidine biosynthesis; L-histidine from 5-phospho-alpha-D-ribose 1-diphosphate: step 2/9.</text>
</comment>
<evidence type="ECO:0000256" key="13">
    <source>
        <dbReference type="ARBA" id="ARBA00022741"/>
    </source>
</evidence>
<dbReference type="HAMAP" id="MF_01019">
    <property type="entry name" value="HisIE"/>
    <property type="match status" value="1"/>
</dbReference>
<evidence type="ECO:0000256" key="7">
    <source>
        <dbReference type="ARBA" id="ARBA00008299"/>
    </source>
</evidence>
<dbReference type="EC" id="3.6.1.31" evidence="8"/>
<keyword evidence="15" id="KW-0067">ATP-binding</keyword>
<evidence type="ECO:0000256" key="12">
    <source>
        <dbReference type="ARBA" id="ARBA00022605"/>
    </source>
</evidence>
<evidence type="ECO:0000313" key="19">
    <source>
        <dbReference type="EMBL" id="MPL95703.1"/>
    </source>
</evidence>
<dbReference type="GO" id="GO:0005524">
    <property type="term" value="F:ATP binding"/>
    <property type="evidence" value="ECO:0007669"/>
    <property type="project" value="UniProtKB-KW"/>
</dbReference>
<dbReference type="NCBIfam" id="NF002747">
    <property type="entry name" value="PRK02759.1"/>
    <property type="match status" value="1"/>
</dbReference>
<keyword evidence="11" id="KW-0963">Cytoplasm</keyword>
<organism evidence="19">
    <name type="scientific">bioreactor metagenome</name>
    <dbReference type="NCBI Taxonomy" id="1076179"/>
    <lineage>
        <taxon>unclassified sequences</taxon>
        <taxon>metagenomes</taxon>
        <taxon>ecological metagenomes</taxon>
    </lineage>
</organism>
<keyword evidence="14 19" id="KW-0378">Hydrolase</keyword>
<dbReference type="Gene3D" id="1.10.287.1080">
    <property type="entry name" value="MazG-like"/>
    <property type="match status" value="1"/>
</dbReference>
<dbReference type="InterPro" id="IPR026660">
    <property type="entry name" value="PRA-CH"/>
</dbReference>
<comment type="catalytic activity">
    <reaction evidence="1">
        <text>1-(5-phospho-beta-D-ribosyl)-5'-AMP + H2O = 1-(5-phospho-beta-D-ribosyl)-5-[(5-phospho-beta-D-ribosylamino)methylideneamino]imidazole-4-carboxamide</text>
        <dbReference type="Rhea" id="RHEA:20049"/>
        <dbReference type="ChEBI" id="CHEBI:15377"/>
        <dbReference type="ChEBI" id="CHEBI:58435"/>
        <dbReference type="ChEBI" id="CHEBI:59457"/>
        <dbReference type="EC" id="3.5.4.19"/>
    </reaction>
</comment>
<dbReference type="GO" id="GO:0000105">
    <property type="term" value="P:L-histidine biosynthetic process"/>
    <property type="evidence" value="ECO:0007669"/>
    <property type="project" value="UniProtKB-UniPathway"/>
</dbReference>
<comment type="pathway">
    <text evidence="4">Amino-acid biosynthesis; L-histidine biosynthesis; L-histidine from 5-phospho-alpha-D-ribose 1-diphosphate: step 3/9.</text>
</comment>
<evidence type="ECO:0000256" key="8">
    <source>
        <dbReference type="ARBA" id="ARBA00012414"/>
    </source>
</evidence>
<sequence>MKIDFSKLKFDDKGLIPAIVQDVKTDAVLMLAYMNGESLARTAETGYTWFWSRSRQELWNKGATSGNTQKVINITYDCDGDTLLVKVEQKGVACHKGDYSCFNYPLWNSANGQNLPVASDPKLPGVLFELYDVIQDKKLHGGEKSYTKYLFMSGQDKILKKVGEEAAETIIASKNNSNEEVIYEMSDLWYHCLVLLAYHNITPGEMLSELGGRRSKENNSKY</sequence>
<dbReference type="NCBIfam" id="TIGR03188">
    <property type="entry name" value="histidine_hisI"/>
    <property type="match status" value="1"/>
</dbReference>
<evidence type="ECO:0000256" key="1">
    <source>
        <dbReference type="ARBA" id="ARBA00000024"/>
    </source>
</evidence>
<dbReference type="PANTHER" id="PTHR42945:SF1">
    <property type="entry name" value="HISTIDINE BIOSYNTHESIS BIFUNCTIONAL PROTEIN HIS7"/>
    <property type="match status" value="1"/>
</dbReference>